<sequence>MTTMINKGRKKNQLAKTYLGMYKEYIEGYKQYKLEKAALYIAGEKTKRA</sequence>
<gene>
    <name evidence="1" type="ORF">GPDM_01780</name>
</gene>
<dbReference type="AlphaFoldDB" id="E7RD28"/>
<comment type="caution">
    <text evidence="1">The sequence shown here is derived from an EMBL/GenBank/DDBJ whole genome shotgun (WGS) entry which is preliminary data.</text>
</comment>
<reference evidence="1 2" key="1">
    <citation type="journal article" date="2011" name="J. Bacteriol.">
        <title>The Draft Genome of Planococcus donghaensis MPA1U2 Reveals Nonsporulation Pathways Controlled by a Conserved Spo0A Regulon.</title>
        <authorList>
            <person name="Pearson M.D."/>
            <person name="Noller H.F."/>
        </authorList>
    </citation>
    <scope>NUCLEOTIDE SEQUENCE [LARGE SCALE GENOMIC DNA]</scope>
    <source>
        <strain evidence="1 2">MPA1U2</strain>
    </source>
</reference>
<dbReference type="RefSeq" id="WP_008428329.1">
    <property type="nucleotide sequence ID" value="NZ_AEPB01000006.1"/>
</dbReference>
<name>E7RD28_9BACL</name>
<protein>
    <submittedName>
        <fullName evidence="1">Uncharacterized protein</fullName>
    </submittedName>
</protein>
<proteinExistence type="predicted"/>
<dbReference type="Proteomes" id="UP000003052">
    <property type="component" value="Unassembled WGS sequence"/>
</dbReference>
<accession>E7RD28</accession>
<evidence type="ECO:0000313" key="1">
    <source>
        <dbReference type="EMBL" id="EGA91092.1"/>
    </source>
</evidence>
<evidence type="ECO:0000313" key="2">
    <source>
        <dbReference type="Proteomes" id="UP000003052"/>
    </source>
</evidence>
<dbReference type="EMBL" id="AEPB01000006">
    <property type="protein sequence ID" value="EGA91092.1"/>
    <property type="molecule type" value="Genomic_DNA"/>
</dbReference>
<organism evidence="1 2">
    <name type="scientific">Planococcus donghaensis MPA1U2</name>
    <dbReference type="NCBI Taxonomy" id="933115"/>
    <lineage>
        <taxon>Bacteria</taxon>
        <taxon>Bacillati</taxon>
        <taxon>Bacillota</taxon>
        <taxon>Bacilli</taxon>
        <taxon>Bacillales</taxon>
        <taxon>Caryophanaceae</taxon>
        <taxon>Planococcus</taxon>
    </lineage>
</organism>